<dbReference type="InterPro" id="IPR027417">
    <property type="entry name" value="P-loop_NTPase"/>
</dbReference>
<feature type="domain" description="Pre-SET" evidence="20">
    <location>
        <begin position="124"/>
        <end position="184"/>
    </location>
</feature>
<comment type="caution">
    <text evidence="21">The sequence shown here is derived from an EMBL/GenBank/DDBJ whole genome shotgun (WGS) entry which is preliminary data.</text>
</comment>
<dbReference type="PROSITE" id="PS50162">
    <property type="entry name" value="RECA_2"/>
    <property type="match status" value="1"/>
</dbReference>
<evidence type="ECO:0000259" key="17">
    <source>
        <dbReference type="PROSITE" id="PS50162"/>
    </source>
</evidence>
<evidence type="ECO:0000256" key="14">
    <source>
        <dbReference type="ARBA" id="ARBA00064395"/>
    </source>
</evidence>
<dbReference type="GO" id="GO:0000730">
    <property type="term" value="P:DNA recombinase assembly"/>
    <property type="evidence" value="ECO:0007669"/>
    <property type="project" value="TreeGrafter"/>
</dbReference>
<feature type="domain" description="SET" evidence="19">
    <location>
        <begin position="187"/>
        <end position="311"/>
    </location>
</feature>
<dbReference type="SUPFAM" id="SSF82199">
    <property type="entry name" value="SET domain"/>
    <property type="match status" value="1"/>
</dbReference>
<evidence type="ECO:0000256" key="15">
    <source>
        <dbReference type="ARBA" id="ARBA00071838"/>
    </source>
</evidence>
<evidence type="ECO:0000313" key="21">
    <source>
        <dbReference type="EMBL" id="KAF8786916.1"/>
    </source>
</evidence>
<dbReference type="GO" id="GO:0005524">
    <property type="term" value="F:ATP binding"/>
    <property type="evidence" value="ECO:0007669"/>
    <property type="project" value="UniProtKB-KW"/>
</dbReference>
<comment type="function">
    <text evidence="13">Participates in meiotic recombination, specifically in homologous strand assimilation, which is required for the resolution of meiotic double-strand breaks.</text>
</comment>
<dbReference type="Pfam" id="PF05033">
    <property type="entry name" value="Pre-SET"/>
    <property type="match status" value="1"/>
</dbReference>
<comment type="similarity">
    <text evidence="3">Belongs to the RecA family. DMC1 subfamily.</text>
</comment>
<dbReference type="Gene3D" id="1.10.150.20">
    <property type="entry name" value="5' to 3' exonuclease, C-terminal subdomain"/>
    <property type="match status" value="1"/>
</dbReference>
<dbReference type="NCBIfam" id="NF003301">
    <property type="entry name" value="PRK04301.1"/>
    <property type="match status" value="1"/>
</dbReference>
<organism evidence="21 22">
    <name type="scientific">Argiope bruennichi</name>
    <name type="common">Wasp spider</name>
    <name type="synonym">Aranea bruennichi</name>
    <dbReference type="NCBI Taxonomy" id="94029"/>
    <lineage>
        <taxon>Eukaryota</taxon>
        <taxon>Metazoa</taxon>
        <taxon>Ecdysozoa</taxon>
        <taxon>Arthropoda</taxon>
        <taxon>Chelicerata</taxon>
        <taxon>Arachnida</taxon>
        <taxon>Araneae</taxon>
        <taxon>Araneomorphae</taxon>
        <taxon>Entelegynae</taxon>
        <taxon>Araneoidea</taxon>
        <taxon>Araneidae</taxon>
        <taxon>Argiope</taxon>
    </lineage>
</organism>
<dbReference type="GO" id="GO:0070192">
    <property type="term" value="P:chromosome organization involved in meiotic cell cycle"/>
    <property type="evidence" value="ECO:0007669"/>
    <property type="project" value="TreeGrafter"/>
</dbReference>
<dbReference type="InterPro" id="IPR020587">
    <property type="entry name" value="RecA_monomer-monomer_interface"/>
</dbReference>
<dbReference type="Gene3D" id="3.40.50.300">
    <property type="entry name" value="P-loop containing nucleotide triphosphate hydrolases"/>
    <property type="match status" value="1"/>
</dbReference>
<dbReference type="PROSITE" id="PS50163">
    <property type="entry name" value="RECA_3"/>
    <property type="match status" value="1"/>
</dbReference>
<dbReference type="Proteomes" id="UP000807504">
    <property type="component" value="Unassembled WGS sequence"/>
</dbReference>
<dbReference type="InterPro" id="IPR046341">
    <property type="entry name" value="SET_dom_sf"/>
</dbReference>
<proteinExistence type="inferred from homology"/>
<evidence type="ECO:0000256" key="11">
    <source>
        <dbReference type="ARBA" id="ARBA00023254"/>
    </source>
</evidence>
<evidence type="ECO:0000256" key="4">
    <source>
        <dbReference type="ARBA" id="ARBA00022454"/>
    </source>
</evidence>
<evidence type="ECO:0000259" key="20">
    <source>
        <dbReference type="PROSITE" id="PS50867"/>
    </source>
</evidence>
<dbReference type="GO" id="GO:0003690">
    <property type="term" value="F:double-stranded DNA binding"/>
    <property type="evidence" value="ECO:0007669"/>
    <property type="project" value="TreeGrafter"/>
</dbReference>
<dbReference type="GO" id="GO:0000150">
    <property type="term" value="F:DNA strand exchange activity"/>
    <property type="evidence" value="ECO:0007669"/>
    <property type="project" value="TreeGrafter"/>
</dbReference>
<keyword evidence="22" id="KW-1185">Reference proteome</keyword>
<dbReference type="CDD" id="cd10542">
    <property type="entry name" value="SET_SUV39H"/>
    <property type="match status" value="1"/>
</dbReference>
<protein>
    <recommendedName>
        <fullName evidence="15">Meiotic recombination protein DMC1/LIM15 homolog</fullName>
    </recommendedName>
</protein>
<evidence type="ECO:0000256" key="9">
    <source>
        <dbReference type="ARBA" id="ARBA00023125"/>
    </source>
</evidence>
<dbReference type="GO" id="GO:0003697">
    <property type="term" value="F:single-stranded DNA binding"/>
    <property type="evidence" value="ECO:0007669"/>
    <property type="project" value="TreeGrafter"/>
</dbReference>
<dbReference type="SUPFAM" id="SSF52540">
    <property type="entry name" value="P-loop containing nucleoside triphosphate hydrolases"/>
    <property type="match status" value="1"/>
</dbReference>
<evidence type="ECO:0000256" key="2">
    <source>
        <dbReference type="ARBA" id="ARBA00004286"/>
    </source>
</evidence>
<gene>
    <name evidence="21" type="ORF">HNY73_008567</name>
</gene>
<evidence type="ECO:0000256" key="1">
    <source>
        <dbReference type="ARBA" id="ARBA00004123"/>
    </source>
</evidence>
<keyword evidence="10" id="KW-0539">Nucleus</keyword>
<evidence type="ECO:0000313" key="22">
    <source>
        <dbReference type="Proteomes" id="UP000807504"/>
    </source>
</evidence>
<dbReference type="GO" id="GO:0032259">
    <property type="term" value="P:methylation"/>
    <property type="evidence" value="ECO:0007669"/>
    <property type="project" value="UniProtKB-KW"/>
</dbReference>
<dbReference type="InterPro" id="IPR020588">
    <property type="entry name" value="RecA_ATP-bd"/>
</dbReference>
<keyword evidence="6" id="KW-0949">S-adenosyl-L-methionine</keyword>
<dbReference type="GO" id="GO:0000794">
    <property type="term" value="C:condensed nuclear chromosome"/>
    <property type="evidence" value="ECO:0007669"/>
    <property type="project" value="TreeGrafter"/>
</dbReference>
<dbReference type="InterPro" id="IPR010995">
    <property type="entry name" value="DNA_repair_Rad51/TF_NusA_a-hlx"/>
</dbReference>
<dbReference type="GO" id="GO:0140664">
    <property type="term" value="F:ATP-dependent DNA damage sensor activity"/>
    <property type="evidence" value="ECO:0007669"/>
    <property type="project" value="InterPro"/>
</dbReference>
<evidence type="ECO:0000256" key="12">
    <source>
        <dbReference type="ARBA" id="ARBA00023306"/>
    </source>
</evidence>
<dbReference type="GO" id="GO:0042054">
    <property type="term" value="F:histone methyltransferase activity"/>
    <property type="evidence" value="ECO:0007669"/>
    <property type="project" value="InterPro"/>
</dbReference>
<keyword evidence="8 16" id="KW-0067">ATP-binding</keyword>
<comment type="subunit">
    <text evidence="14">Double stacked ring-shaped homooctamer. Interacts with BRCA2. Interacts with the MND1-PSMC3IP heterodimer. Interacts with RAD51AP1; the interaction is direct and stimulates DMC1-mediated homologous recombination.</text>
</comment>
<dbReference type="EMBL" id="JABXBU010000015">
    <property type="protein sequence ID" value="KAF8786916.1"/>
    <property type="molecule type" value="Genomic_DNA"/>
</dbReference>
<accession>A0A8T0F6W8</accession>
<dbReference type="CDD" id="cd19514">
    <property type="entry name" value="DMC1"/>
    <property type="match status" value="1"/>
</dbReference>
<dbReference type="Pfam" id="PF14520">
    <property type="entry name" value="HHH_5"/>
    <property type="match status" value="1"/>
</dbReference>
<dbReference type="Pfam" id="PF08423">
    <property type="entry name" value="Rad51"/>
    <property type="match status" value="1"/>
</dbReference>
<dbReference type="PROSITE" id="PS50867">
    <property type="entry name" value="PRE_SET"/>
    <property type="match status" value="1"/>
</dbReference>
<evidence type="ECO:0000256" key="8">
    <source>
        <dbReference type="ARBA" id="ARBA00022840"/>
    </source>
</evidence>
<feature type="domain" description="RecA family profile 2" evidence="18">
    <location>
        <begin position="557"/>
        <end position="620"/>
    </location>
</feature>
<reference evidence="21" key="1">
    <citation type="journal article" date="2020" name="bioRxiv">
        <title>Chromosome-level reference genome of the European wasp spider Argiope bruennichi: a resource for studies on range expansion and evolutionary adaptation.</title>
        <authorList>
            <person name="Sheffer M.M."/>
            <person name="Hoppe A."/>
            <person name="Krehenwinkel H."/>
            <person name="Uhl G."/>
            <person name="Kuss A.W."/>
            <person name="Jensen L."/>
            <person name="Jensen C."/>
            <person name="Gillespie R.G."/>
            <person name="Hoff K.J."/>
            <person name="Prost S."/>
        </authorList>
    </citation>
    <scope>NUCLEOTIDE SEQUENCE</scope>
</reference>
<keyword evidence="5" id="KW-0808">Transferase</keyword>
<dbReference type="FunFam" id="1.10.150.20:FF:000032">
    <property type="entry name" value="meiotic recombination protein DMC1/LIM15 homolog"/>
    <property type="match status" value="1"/>
</dbReference>
<dbReference type="GO" id="GO:0007131">
    <property type="term" value="P:reciprocal meiotic recombination"/>
    <property type="evidence" value="ECO:0007669"/>
    <property type="project" value="TreeGrafter"/>
</dbReference>
<dbReference type="GO" id="GO:0006312">
    <property type="term" value="P:mitotic recombination"/>
    <property type="evidence" value="ECO:0007669"/>
    <property type="project" value="TreeGrafter"/>
</dbReference>
<keyword evidence="5" id="KW-0489">Methyltransferase</keyword>
<evidence type="ECO:0000256" key="13">
    <source>
        <dbReference type="ARBA" id="ARBA00056818"/>
    </source>
</evidence>
<evidence type="ECO:0000259" key="19">
    <source>
        <dbReference type="PROSITE" id="PS50280"/>
    </source>
</evidence>
<keyword evidence="4" id="KW-0158">Chromosome</keyword>
<dbReference type="SUPFAM" id="SSF47794">
    <property type="entry name" value="Rad51 N-terminal domain-like"/>
    <property type="match status" value="1"/>
</dbReference>
<comment type="subcellular location">
    <subcellularLocation>
        <location evidence="2">Chromosome</location>
    </subcellularLocation>
    <subcellularLocation>
        <location evidence="1">Nucleus</location>
    </subcellularLocation>
</comment>
<dbReference type="Pfam" id="PF00856">
    <property type="entry name" value="SET"/>
    <property type="match status" value="1"/>
</dbReference>
<dbReference type="InterPro" id="IPR007728">
    <property type="entry name" value="Pre-SET_dom"/>
</dbReference>
<evidence type="ECO:0000256" key="3">
    <source>
        <dbReference type="ARBA" id="ARBA00008897"/>
    </source>
</evidence>
<dbReference type="AlphaFoldDB" id="A0A8T0F6W8"/>
<evidence type="ECO:0000256" key="6">
    <source>
        <dbReference type="ARBA" id="ARBA00022691"/>
    </source>
</evidence>
<evidence type="ECO:0000259" key="18">
    <source>
        <dbReference type="PROSITE" id="PS50163"/>
    </source>
</evidence>
<dbReference type="InterPro" id="IPR013632">
    <property type="entry name" value="Rad51_C"/>
</dbReference>
<evidence type="ECO:0000256" key="5">
    <source>
        <dbReference type="ARBA" id="ARBA00022603"/>
    </source>
</evidence>
<dbReference type="SMART" id="SM00468">
    <property type="entry name" value="PreSET"/>
    <property type="match status" value="1"/>
</dbReference>
<dbReference type="GO" id="GO:0008170">
    <property type="term" value="F:N-methyltransferase activity"/>
    <property type="evidence" value="ECO:0007669"/>
    <property type="project" value="UniProtKB-ARBA"/>
</dbReference>
<dbReference type="GO" id="GO:0008270">
    <property type="term" value="F:zinc ion binding"/>
    <property type="evidence" value="ECO:0007669"/>
    <property type="project" value="InterPro"/>
</dbReference>
<dbReference type="FunFam" id="3.40.50.300:FF:000239">
    <property type="entry name" value="Meiotic recombination protein DMC1"/>
    <property type="match status" value="1"/>
</dbReference>
<keyword evidence="9" id="KW-0238">DNA-binding</keyword>
<dbReference type="PANTHER" id="PTHR22942:SF30">
    <property type="entry name" value="MEIOTIC RECOMBINATION PROTEIN DMC1_LIM15 HOMOLOG"/>
    <property type="match status" value="1"/>
</dbReference>
<sequence>MIREPYDILTITKLYALIYGFDEEYIDSLGLTFADLKRKILKDFTNSVNKLCEIKDELLYVMKFSEKRKTVLSRLKEWEIEINSNSSVYVKVENNVDLTGPPGNFQFINNYISTCVDLTENPVVFCSCVDCYENQMECCSYNLDGNFAYNKKQCLQLPTGHPIYECNKLCKCDKNCINRVVQHGPKVKVAIFRTKNGCGWGLKTLEFIQKGQFVLEYLGEIITSEQAEQRGEVYFHLGRTYLFDMGFEGDCYYTIDAMLFGNASHFINHSCNPNLATYSVWINQQDPKLPRIALFAKKKIQPGEELTFDYKIMVTPCEYDVYVPKEDLILCKYIDLLQEHGINVADIKKLKTTGICTIKGLQMTTKKKLGSIKGLSEAKVDKIKEAASKLSVCGGIESMAITEAFGEFRTGKTQLAQTPLVTCQLPGANGYSGGKAMFIDTENTFRPDRLKSIADRFNLDHEAVLTNVLYVRAFTSEHQMEILDLVALKFHDEGGVYKLLVIDSIMALFRVDFCGRGELADRQQKLAQMLSKLQKTSEEYNVAVFVTNQMTADPGASMSFQADPKKPIGGHILAHASTTRISLRKGKGEMRIAKIYDSPDLPEEEATFAITTGGIADAKE</sequence>
<feature type="domain" description="RecA family profile 1" evidence="17">
    <location>
        <begin position="375"/>
        <end position="550"/>
    </location>
</feature>
<dbReference type="Gene3D" id="2.170.270.10">
    <property type="entry name" value="SET domain"/>
    <property type="match status" value="1"/>
</dbReference>
<evidence type="ECO:0000256" key="10">
    <source>
        <dbReference type="ARBA" id="ARBA00023242"/>
    </source>
</evidence>
<dbReference type="PANTHER" id="PTHR22942">
    <property type="entry name" value="RECA/RAD51/RADA DNA STRAND-PAIRING FAMILY MEMBER"/>
    <property type="match status" value="1"/>
</dbReference>
<keyword evidence="11" id="KW-0469">Meiosis</keyword>
<name>A0A8T0F6W8_ARGBR</name>
<keyword evidence="7 16" id="KW-0547">Nucleotide-binding</keyword>
<dbReference type="SMART" id="SM00317">
    <property type="entry name" value="SET"/>
    <property type="match status" value="1"/>
</dbReference>
<evidence type="ECO:0000256" key="16">
    <source>
        <dbReference type="RuleBase" id="RU003422"/>
    </source>
</evidence>
<dbReference type="PROSITE" id="PS50280">
    <property type="entry name" value="SET"/>
    <property type="match status" value="1"/>
</dbReference>
<dbReference type="GO" id="GO:0008757">
    <property type="term" value="F:S-adenosylmethionine-dependent methyltransferase activity"/>
    <property type="evidence" value="ECO:0007669"/>
    <property type="project" value="UniProtKB-ARBA"/>
</dbReference>
<keyword evidence="12" id="KW-0131">Cell cycle</keyword>
<reference evidence="21" key="2">
    <citation type="submission" date="2020-06" db="EMBL/GenBank/DDBJ databases">
        <authorList>
            <person name="Sheffer M."/>
        </authorList>
    </citation>
    <scope>NUCLEOTIDE SEQUENCE</scope>
</reference>
<dbReference type="GO" id="GO:0042148">
    <property type="term" value="P:DNA strand invasion"/>
    <property type="evidence" value="ECO:0007669"/>
    <property type="project" value="TreeGrafter"/>
</dbReference>
<evidence type="ECO:0000256" key="7">
    <source>
        <dbReference type="ARBA" id="ARBA00022741"/>
    </source>
</evidence>
<dbReference type="InterPro" id="IPR001214">
    <property type="entry name" value="SET_dom"/>
</dbReference>